<dbReference type="Proteomes" id="UP000534783">
    <property type="component" value="Unassembled WGS sequence"/>
</dbReference>
<dbReference type="AlphaFoldDB" id="A0A7X6ID95"/>
<reference evidence="1 2" key="1">
    <citation type="journal article" date="2020" name="Nature">
        <title>Bacterial chemolithoautotrophy via manganese oxidation.</title>
        <authorList>
            <person name="Yu H."/>
            <person name="Leadbetter J.R."/>
        </authorList>
    </citation>
    <scope>NUCLEOTIDE SEQUENCE [LARGE SCALE GENOMIC DNA]</scope>
    <source>
        <strain evidence="1 2">Mn-1</strain>
    </source>
</reference>
<accession>A0A7X6ID95</accession>
<dbReference type="RefSeq" id="WP_168063282.1">
    <property type="nucleotide sequence ID" value="NZ_VTOW01000006.1"/>
</dbReference>
<name>A0A7X6ID95_9BACT</name>
<proteinExistence type="predicted"/>
<evidence type="ECO:0000313" key="1">
    <source>
        <dbReference type="EMBL" id="NKE73330.1"/>
    </source>
</evidence>
<gene>
    <name evidence="1" type="ORF">MNODULE_21455</name>
</gene>
<evidence type="ECO:0000313" key="2">
    <source>
        <dbReference type="Proteomes" id="UP000534783"/>
    </source>
</evidence>
<dbReference type="EMBL" id="VTOW01000006">
    <property type="protein sequence ID" value="NKE73330.1"/>
    <property type="molecule type" value="Genomic_DNA"/>
</dbReference>
<comment type="caution">
    <text evidence="1">The sequence shown here is derived from an EMBL/GenBank/DDBJ whole genome shotgun (WGS) entry which is preliminary data.</text>
</comment>
<organism evidence="1 2">
    <name type="scientific">Candidatus Manganitrophus noduliformans</name>
    <dbReference type="NCBI Taxonomy" id="2606439"/>
    <lineage>
        <taxon>Bacteria</taxon>
        <taxon>Pseudomonadati</taxon>
        <taxon>Nitrospirota</taxon>
        <taxon>Nitrospiria</taxon>
        <taxon>Candidatus Troglogloeales</taxon>
        <taxon>Candidatus Manganitrophaceae</taxon>
        <taxon>Candidatus Manganitrophus</taxon>
    </lineage>
</organism>
<protein>
    <submittedName>
        <fullName evidence="1">Uncharacterized protein</fullName>
    </submittedName>
</protein>
<sequence>MPWFPACRVALRIWFVPRRKVMFNRMTSIFIPLMALNLSLISILEPPSPVISDLNISPASGPAGSIYTISLRIASRGGIVPLLHQLREGREELDIPLRDDGLEGDVKKGDGIYIGHSGVPPRAARQTHRFEVFVQDHAGRKSNVLEYRFTVLKGTGV</sequence>
<keyword evidence="2" id="KW-1185">Reference proteome</keyword>